<sequence length="140" mass="14981">MPATARDHRTPAAVLTLPRHARAAAQARHTVAALAHYDEDVADRGKLLVTEAVANAVEHTDGPSVTVEVRVDHQTGGMFCAVFDTDPAVPLPDGPVHAACTAESGRGLALIKDLSDDWGYFRVQDGKWVWFHLRPAPAAA</sequence>
<organism evidence="3 4">
    <name type="scientific">Streptacidiphilus jiangxiensis</name>
    <dbReference type="NCBI Taxonomy" id="235985"/>
    <lineage>
        <taxon>Bacteria</taxon>
        <taxon>Bacillati</taxon>
        <taxon>Actinomycetota</taxon>
        <taxon>Actinomycetes</taxon>
        <taxon>Kitasatosporales</taxon>
        <taxon>Streptomycetaceae</taxon>
        <taxon>Streptacidiphilus</taxon>
    </lineage>
</organism>
<dbReference type="RefSeq" id="WP_042449974.1">
    <property type="nucleotide sequence ID" value="NZ_BBPN01000017.1"/>
</dbReference>
<dbReference type="PANTHER" id="PTHR35526">
    <property type="entry name" value="ANTI-SIGMA-F FACTOR RSBW-RELATED"/>
    <property type="match status" value="1"/>
</dbReference>
<gene>
    <name evidence="3" type="ORF">SAMN05414137_1782</name>
</gene>
<accession>A0A1H8BSR7</accession>
<keyword evidence="3" id="KW-0808">Transferase</keyword>
<name>A0A1H8BSR7_STRJI</name>
<dbReference type="Proteomes" id="UP000183015">
    <property type="component" value="Unassembled WGS sequence"/>
</dbReference>
<dbReference type="AlphaFoldDB" id="A0A1H8BSR7"/>
<keyword evidence="4" id="KW-1185">Reference proteome</keyword>
<evidence type="ECO:0000259" key="2">
    <source>
        <dbReference type="Pfam" id="PF13581"/>
    </source>
</evidence>
<dbReference type="InterPro" id="IPR050267">
    <property type="entry name" value="Anti-sigma-factor_SerPK"/>
</dbReference>
<evidence type="ECO:0000313" key="4">
    <source>
        <dbReference type="Proteomes" id="UP000183015"/>
    </source>
</evidence>
<dbReference type="Pfam" id="PF13581">
    <property type="entry name" value="HATPase_c_2"/>
    <property type="match status" value="1"/>
</dbReference>
<keyword evidence="3" id="KW-0418">Kinase</keyword>
<dbReference type="PANTHER" id="PTHR35526:SF3">
    <property type="entry name" value="ANTI-SIGMA-F FACTOR RSBW"/>
    <property type="match status" value="1"/>
</dbReference>
<proteinExistence type="predicted"/>
<dbReference type="STRING" id="235985.SAMN05414137_1782"/>
<protein>
    <submittedName>
        <fullName evidence="3">Anti-sigma regulatory factor (Ser/Thr protein kinase)</fullName>
    </submittedName>
</protein>
<reference evidence="4" key="1">
    <citation type="submission" date="2016-10" db="EMBL/GenBank/DDBJ databases">
        <authorList>
            <person name="Varghese N."/>
        </authorList>
    </citation>
    <scope>NUCLEOTIDE SEQUENCE [LARGE SCALE GENOMIC DNA]</scope>
    <source>
        <strain evidence="4">DSM 45096 / BCRC 16803 / CGMCC 4.1857 / CIP 109030 / JCM 12277 / KCTC 19219 / NBRC 100920 / 33214</strain>
    </source>
</reference>
<dbReference type="InterPro" id="IPR036890">
    <property type="entry name" value="HATPase_C_sf"/>
</dbReference>
<feature type="domain" description="Histidine kinase/HSP90-like ATPase" evidence="2">
    <location>
        <begin position="18"/>
        <end position="131"/>
    </location>
</feature>
<dbReference type="eggNOG" id="COG2172">
    <property type="taxonomic scope" value="Bacteria"/>
</dbReference>
<dbReference type="Gene3D" id="3.30.565.10">
    <property type="entry name" value="Histidine kinase-like ATPase, C-terminal domain"/>
    <property type="match status" value="1"/>
</dbReference>
<dbReference type="CDD" id="cd16936">
    <property type="entry name" value="HATPase_RsbW-like"/>
    <property type="match status" value="1"/>
</dbReference>
<dbReference type="EMBL" id="FOAZ01000078">
    <property type="protein sequence ID" value="SEM85816.1"/>
    <property type="molecule type" value="Genomic_DNA"/>
</dbReference>
<evidence type="ECO:0000313" key="3">
    <source>
        <dbReference type="EMBL" id="SEM85816.1"/>
    </source>
</evidence>
<dbReference type="InterPro" id="IPR003594">
    <property type="entry name" value="HATPase_dom"/>
</dbReference>
<evidence type="ECO:0000256" key="1">
    <source>
        <dbReference type="ARBA" id="ARBA00022527"/>
    </source>
</evidence>
<dbReference type="SUPFAM" id="SSF55874">
    <property type="entry name" value="ATPase domain of HSP90 chaperone/DNA topoisomerase II/histidine kinase"/>
    <property type="match status" value="1"/>
</dbReference>
<dbReference type="GO" id="GO:0004674">
    <property type="term" value="F:protein serine/threonine kinase activity"/>
    <property type="evidence" value="ECO:0007669"/>
    <property type="project" value="UniProtKB-KW"/>
</dbReference>
<keyword evidence="1" id="KW-0723">Serine/threonine-protein kinase</keyword>